<evidence type="ECO:0000313" key="2">
    <source>
        <dbReference type="EMBL" id="SUZ88994.1"/>
    </source>
</evidence>
<organism evidence="2">
    <name type="scientific">marine metagenome</name>
    <dbReference type="NCBI Taxonomy" id="408172"/>
    <lineage>
        <taxon>unclassified sequences</taxon>
        <taxon>metagenomes</taxon>
        <taxon>ecological metagenomes</taxon>
    </lineage>
</organism>
<dbReference type="InterPro" id="IPR006311">
    <property type="entry name" value="TAT_signal"/>
</dbReference>
<dbReference type="EMBL" id="UINC01001797">
    <property type="protein sequence ID" value="SUZ88994.1"/>
    <property type="molecule type" value="Genomic_DNA"/>
</dbReference>
<proteinExistence type="predicted"/>
<name>A0A381RCR1_9ZZZZ</name>
<dbReference type="GO" id="GO:0009063">
    <property type="term" value="P:amino acid catabolic process"/>
    <property type="evidence" value="ECO:0007669"/>
    <property type="project" value="TreeGrafter"/>
</dbReference>
<dbReference type="Gene3D" id="3.90.660.10">
    <property type="match status" value="1"/>
</dbReference>
<dbReference type="SUPFAM" id="SSF54373">
    <property type="entry name" value="FAD-linked reductases, C-terminal domain"/>
    <property type="match status" value="1"/>
</dbReference>
<dbReference type="SUPFAM" id="SSF51905">
    <property type="entry name" value="FAD/NAD(P)-binding domain"/>
    <property type="match status" value="1"/>
</dbReference>
<evidence type="ECO:0000259" key="1">
    <source>
        <dbReference type="Pfam" id="PF01593"/>
    </source>
</evidence>
<dbReference type="Gene3D" id="3.50.50.60">
    <property type="entry name" value="FAD/NAD(P)-binding domain"/>
    <property type="match status" value="1"/>
</dbReference>
<sequence length="537" mass="59796">MTKANHEQLHSISKREFLEAVAAVGGVSAMMSVLNGWDMGIASAAETPPDLMGRSEGTRVLILGAGLAGMTAAYELGLRGYDCQILEARSFAGGRCQSSRGGFKTTTVDGETRICDFDEDQYFNHGPWRLPSFHYAVFHYIRKFGIPMEIMVQENDLGYLQFDDADGPLAGRRVRKREIKADMRGYTSELLAKLVDQGALNKKLTNRDKEKLIDYLIHEGFLNAQDLSYKGTIHRGNIEFDPMKGFRPNETSTASEAFAFKEILQSGLGQTFQGVTSFDHPTTMYQPVGGMDQIAQGFELEVGNTITYNAEVQELRQEENGVSVPYRDTATGEIRVAKADYCITTIPLGILSKLPTDVSDQCKEAMAAPRSSTVGKLALQMNRRFWEEDDDIYGGQSTLGIPGHQVFYPSYGYCGRKGIIQSAYAFGRTAVSFGELSLTKQVEQAIERSERIHPGQFRKHYDDKAFSIAWHLTRYSEAGWAVWSPPDSQKLLPVLREPQGRIYFAGDYISSLPGWQVGAIESAWTQIEKIHTSVMRA</sequence>
<feature type="domain" description="Amine oxidase" evidence="1">
    <location>
        <begin position="67"/>
        <end position="525"/>
    </location>
</feature>
<dbReference type="InterPro" id="IPR050281">
    <property type="entry name" value="Flavin_monoamine_oxidase"/>
</dbReference>
<protein>
    <recommendedName>
        <fullName evidence="1">Amine oxidase domain-containing protein</fullName>
    </recommendedName>
</protein>
<dbReference type="PANTHER" id="PTHR10742">
    <property type="entry name" value="FLAVIN MONOAMINE OXIDASE"/>
    <property type="match status" value="1"/>
</dbReference>
<dbReference type="PANTHER" id="PTHR10742:SF342">
    <property type="entry name" value="AMINE OXIDASE"/>
    <property type="match status" value="1"/>
</dbReference>
<dbReference type="AlphaFoldDB" id="A0A381RCR1"/>
<accession>A0A381RCR1</accession>
<dbReference type="GO" id="GO:0001716">
    <property type="term" value="F:L-amino-acid oxidase activity"/>
    <property type="evidence" value="ECO:0007669"/>
    <property type="project" value="TreeGrafter"/>
</dbReference>
<reference evidence="2" key="1">
    <citation type="submission" date="2018-05" db="EMBL/GenBank/DDBJ databases">
        <authorList>
            <person name="Lanie J.A."/>
            <person name="Ng W.-L."/>
            <person name="Kazmierczak K.M."/>
            <person name="Andrzejewski T.M."/>
            <person name="Davidsen T.M."/>
            <person name="Wayne K.J."/>
            <person name="Tettelin H."/>
            <person name="Glass J.I."/>
            <person name="Rusch D."/>
            <person name="Podicherti R."/>
            <person name="Tsui H.-C.T."/>
            <person name="Winkler M.E."/>
        </authorList>
    </citation>
    <scope>NUCLEOTIDE SEQUENCE</scope>
</reference>
<dbReference type="InterPro" id="IPR036188">
    <property type="entry name" value="FAD/NAD-bd_sf"/>
</dbReference>
<dbReference type="Pfam" id="PF01593">
    <property type="entry name" value="Amino_oxidase"/>
    <property type="match status" value="1"/>
</dbReference>
<gene>
    <name evidence="2" type="ORF">METZ01_LOCUS41848</name>
</gene>
<dbReference type="PROSITE" id="PS51318">
    <property type="entry name" value="TAT"/>
    <property type="match status" value="1"/>
</dbReference>
<dbReference type="InterPro" id="IPR002937">
    <property type="entry name" value="Amino_oxidase"/>
</dbReference>
<dbReference type="Gene3D" id="1.20.1440.240">
    <property type="match status" value="1"/>
</dbReference>